<gene>
    <name evidence="3" type="ORF">ENG92_02295</name>
</gene>
<protein>
    <submittedName>
        <fullName evidence="3">FAD-dependent oxidoreductase</fullName>
    </submittedName>
</protein>
<comment type="caution">
    <text evidence="3">The sequence shown here is derived from an EMBL/GenBank/DDBJ whole genome shotgun (WGS) entry which is preliminary data.</text>
</comment>
<evidence type="ECO:0000313" key="3">
    <source>
        <dbReference type="EMBL" id="HDK37830.1"/>
    </source>
</evidence>
<dbReference type="GO" id="GO:0019168">
    <property type="term" value="F:2-polyprenylphenol 6-hydroxylase activity"/>
    <property type="evidence" value="ECO:0007669"/>
    <property type="project" value="TreeGrafter"/>
</dbReference>
<dbReference type="PANTHER" id="PTHR43876">
    <property type="entry name" value="UBIQUINONE BIOSYNTHESIS MONOOXYGENASE COQ6, MITOCHONDRIAL"/>
    <property type="match status" value="1"/>
</dbReference>
<reference evidence="3" key="1">
    <citation type="journal article" date="2020" name="mSystems">
        <title>Genome- and Community-Level Interaction Insights into Carbon Utilization and Element Cycling Functions of Hydrothermarchaeota in Hydrothermal Sediment.</title>
        <authorList>
            <person name="Zhou Z."/>
            <person name="Liu Y."/>
            <person name="Xu W."/>
            <person name="Pan J."/>
            <person name="Luo Z.H."/>
            <person name="Li M."/>
        </authorList>
    </citation>
    <scope>NUCLEOTIDE SEQUENCE [LARGE SCALE GENOMIC DNA]</scope>
    <source>
        <strain evidence="3">HyVt-26</strain>
    </source>
</reference>
<keyword evidence="1" id="KW-0560">Oxidoreductase</keyword>
<dbReference type="Pfam" id="PF01266">
    <property type="entry name" value="DAO"/>
    <property type="match status" value="1"/>
</dbReference>
<feature type="non-terminal residue" evidence="3">
    <location>
        <position position="84"/>
    </location>
</feature>
<feature type="domain" description="FAD dependent oxidoreductase" evidence="2">
    <location>
        <begin position="7"/>
        <end position="40"/>
    </location>
</feature>
<dbReference type="Gene3D" id="3.50.50.60">
    <property type="entry name" value="FAD/NAD(P)-binding domain"/>
    <property type="match status" value="1"/>
</dbReference>
<evidence type="ECO:0000256" key="1">
    <source>
        <dbReference type="ARBA" id="ARBA00023002"/>
    </source>
</evidence>
<evidence type="ECO:0000259" key="2">
    <source>
        <dbReference type="Pfam" id="PF01266"/>
    </source>
</evidence>
<organism evidence="3">
    <name type="scientific">Thiolapillus brandeum</name>
    <dbReference type="NCBI Taxonomy" id="1076588"/>
    <lineage>
        <taxon>Bacteria</taxon>
        <taxon>Pseudomonadati</taxon>
        <taxon>Pseudomonadota</taxon>
        <taxon>Gammaproteobacteria</taxon>
        <taxon>Chromatiales</taxon>
        <taxon>Sedimenticolaceae</taxon>
        <taxon>Thiolapillus</taxon>
    </lineage>
</organism>
<dbReference type="InterPro" id="IPR006076">
    <property type="entry name" value="FAD-dep_OxRdtase"/>
</dbReference>
<accession>A0A831JWX0</accession>
<sequence length="84" mass="9277">MSETATDIIIAGGGMVGATLACALAEQGFSIDLLERNQPQLQWNADNYDIRVSAISRASQNIFSNLQAWSGMVQRRVTPYEQMR</sequence>
<dbReference type="PANTHER" id="PTHR43876:SF7">
    <property type="entry name" value="UBIQUINONE BIOSYNTHESIS MONOOXYGENASE COQ6, MITOCHONDRIAL"/>
    <property type="match status" value="1"/>
</dbReference>
<dbReference type="Proteomes" id="UP000885822">
    <property type="component" value="Unassembled WGS sequence"/>
</dbReference>
<dbReference type="AlphaFoldDB" id="A0A831JWX0"/>
<name>A0A831JWX0_9GAMM</name>
<dbReference type="InterPro" id="IPR051205">
    <property type="entry name" value="UbiH/COQ6_monooxygenase"/>
</dbReference>
<dbReference type="InterPro" id="IPR036188">
    <property type="entry name" value="FAD/NAD-bd_sf"/>
</dbReference>
<proteinExistence type="predicted"/>
<dbReference type="SUPFAM" id="SSF51905">
    <property type="entry name" value="FAD/NAD(P)-binding domain"/>
    <property type="match status" value="1"/>
</dbReference>
<dbReference type="EMBL" id="DRCV01000103">
    <property type="protein sequence ID" value="HDK37830.1"/>
    <property type="molecule type" value="Genomic_DNA"/>
</dbReference>